<sequence length="41" mass="4693">MIIFAFIMYYVIEAAVEKAVKRAMIVTKIQSKTIAAEYHAE</sequence>
<reference evidence="1 2" key="1">
    <citation type="journal article" date="2014" name="Genome Announc.">
        <title>Whole Genome Sequence of the Probiotic Strain Lactobacillus paracasei N1115, Isolated from Traditional Chinese Fermented Milk.</title>
        <authorList>
            <person name="Wang S."/>
            <person name="Zhu H."/>
            <person name="He F."/>
            <person name="Luo Y."/>
            <person name="Kang Z."/>
            <person name="Lu C."/>
            <person name="Feng L."/>
            <person name="Lu X."/>
            <person name="Xue Y."/>
            <person name="Wang H."/>
        </authorList>
    </citation>
    <scope>NUCLEOTIDE SEQUENCE [LARGE SCALE GENOMIC DNA]</scope>
    <source>
        <strain evidence="1 2">N1115</strain>
    </source>
</reference>
<dbReference type="KEGG" id="lpq:AF91_13485"/>
<dbReference type="EMBL" id="CP007122">
    <property type="protein sequence ID" value="AHJ34106.1"/>
    <property type="molecule type" value="Genomic_DNA"/>
</dbReference>
<evidence type="ECO:0000313" key="1">
    <source>
        <dbReference type="EMBL" id="AHJ34106.1"/>
    </source>
</evidence>
<organism evidence="1 2">
    <name type="scientific">Lacticaseibacillus paracasei N1115</name>
    <dbReference type="NCBI Taxonomy" id="1446494"/>
    <lineage>
        <taxon>Bacteria</taxon>
        <taxon>Bacillati</taxon>
        <taxon>Bacillota</taxon>
        <taxon>Bacilli</taxon>
        <taxon>Lactobacillales</taxon>
        <taxon>Lactobacillaceae</taxon>
        <taxon>Lacticaseibacillus</taxon>
    </lineage>
</organism>
<name>A0A806LAQ7_LACPA</name>
<dbReference type="Proteomes" id="UP000019441">
    <property type="component" value="Chromosome"/>
</dbReference>
<proteinExistence type="predicted"/>
<dbReference type="AlphaFoldDB" id="A0A806LAQ7"/>
<gene>
    <name evidence="1" type="ORF">AF91_13485</name>
</gene>
<evidence type="ECO:0000313" key="2">
    <source>
        <dbReference type="Proteomes" id="UP000019441"/>
    </source>
</evidence>
<accession>A0A806LAQ7</accession>
<protein>
    <submittedName>
        <fullName evidence="1">Uncharacterized protein</fullName>
    </submittedName>
</protein>